<sequence length="43" mass="5217">MSEGLDLDLPTASKDPLFFDPNMYPICEQFMIEQWIYIKWWCT</sequence>
<reference evidence="1" key="1">
    <citation type="submission" date="2021-06" db="EMBL/GenBank/DDBJ databases">
        <authorList>
            <person name="Kallberg Y."/>
            <person name="Tangrot J."/>
            <person name="Rosling A."/>
        </authorList>
    </citation>
    <scope>NUCLEOTIDE SEQUENCE</scope>
    <source>
        <strain evidence="1">MA453B</strain>
    </source>
</reference>
<evidence type="ECO:0000313" key="2">
    <source>
        <dbReference type="Proteomes" id="UP000789405"/>
    </source>
</evidence>
<accession>A0A9N8ZHD0</accession>
<organism evidence="1 2">
    <name type="scientific">Dentiscutata erythropus</name>
    <dbReference type="NCBI Taxonomy" id="1348616"/>
    <lineage>
        <taxon>Eukaryota</taxon>
        <taxon>Fungi</taxon>
        <taxon>Fungi incertae sedis</taxon>
        <taxon>Mucoromycota</taxon>
        <taxon>Glomeromycotina</taxon>
        <taxon>Glomeromycetes</taxon>
        <taxon>Diversisporales</taxon>
        <taxon>Gigasporaceae</taxon>
        <taxon>Dentiscutata</taxon>
    </lineage>
</organism>
<dbReference type="Proteomes" id="UP000789405">
    <property type="component" value="Unassembled WGS sequence"/>
</dbReference>
<proteinExistence type="predicted"/>
<dbReference type="EMBL" id="CAJVPY010000862">
    <property type="protein sequence ID" value="CAG8495799.1"/>
    <property type="molecule type" value="Genomic_DNA"/>
</dbReference>
<gene>
    <name evidence="1" type="ORF">DERYTH_LOCUS2644</name>
</gene>
<dbReference type="AlphaFoldDB" id="A0A9N8ZHD0"/>
<keyword evidence="2" id="KW-1185">Reference proteome</keyword>
<protein>
    <submittedName>
        <fullName evidence="1">2092_t:CDS:1</fullName>
    </submittedName>
</protein>
<name>A0A9N8ZHD0_9GLOM</name>
<comment type="caution">
    <text evidence="1">The sequence shown here is derived from an EMBL/GenBank/DDBJ whole genome shotgun (WGS) entry which is preliminary data.</text>
</comment>
<evidence type="ECO:0000313" key="1">
    <source>
        <dbReference type="EMBL" id="CAG8495799.1"/>
    </source>
</evidence>